<evidence type="ECO:0000313" key="1">
    <source>
        <dbReference type="EMBL" id="CUS36349.1"/>
    </source>
</evidence>
<sequence length="177" mass="19629">MRGWVRIEIGDKDGALADLSYALERGSKDSWTFLNAAAAYSLHENTAKALEVNGQGLALKDPDSEYALQFQRGLLLLISGQEAEARAFYKKAGASALKKQDPLDLQVAIAELKEEMNFHPHIAGVAESILKELEHVLTKTKAPHKPRRNQCQQFKKESEAGHRVTAVRPVRDAVTLR</sequence>
<dbReference type="STRING" id="1742972.COMA1_30004"/>
<dbReference type="EMBL" id="CZQA01000009">
    <property type="protein sequence ID" value="CUS36349.1"/>
    <property type="molecule type" value="Genomic_DNA"/>
</dbReference>
<dbReference type="InterPro" id="IPR011990">
    <property type="entry name" value="TPR-like_helical_dom_sf"/>
</dbReference>
<reference evidence="1 2" key="1">
    <citation type="submission" date="2015-10" db="EMBL/GenBank/DDBJ databases">
        <authorList>
            <person name="Gilbert D.G."/>
        </authorList>
    </citation>
    <scope>NUCLEOTIDE SEQUENCE [LARGE SCALE GENOMIC DNA]</scope>
    <source>
        <strain evidence="1">COMA1</strain>
    </source>
</reference>
<dbReference type="Gene3D" id="1.25.40.10">
    <property type="entry name" value="Tetratricopeptide repeat domain"/>
    <property type="match status" value="1"/>
</dbReference>
<evidence type="ECO:0000313" key="2">
    <source>
        <dbReference type="Proteomes" id="UP000199032"/>
    </source>
</evidence>
<protein>
    <submittedName>
        <fullName evidence="1">Uncharacterized protein</fullName>
    </submittedName>
</protein>
<dbReference type="SUPFAM" id="SSF48452">
    <property type="entry name" value="TPR-like"/>
    <property type="match status" value="1"/>
</dbReference>
<gene>
    <name evidence="1" type="ORF">COMA1_30004</name>
</gene>
<keyword evidence="2" id="KW-1185">Reference proteome</keyword>
<proteinExistence type="predicted"/>
<dbReference type="AlphaFoldDB" id="A0A0S4LI69"/>
<name>A0A0S4LI69_9BACT</name>
<dbReference type="Proteomes" id="UP000199032">
    <property type="component" value="Unassembled WGS sequence"/>
</dbReference>
<organism evidence="1 2">
    <name type="scientific">Candidatus Nitrospira nitrosa</name>
    <dbReference type="NCBI Taxonomy" id="1742972"/>
    <lineage>
        <taxon>Bacteria</taxon>
        <taxon>Pseudomonadati</taxon>
        <taxon>Nitrospirota</taxon>
        <taxon>Nitrospiria</taxon>
        <taxon>Nitrospirales</taxon>
        <taxon>Nitrospiraceae</taxon>
        <taxon>Nitrospira</taxon>
    </lineage>
</organism>
<accession>A0A0S4LI69</accession>